<sequence length="93" mass="10124">MAVATSFVGRREETTSLLFIDQVDHVLYIIPGRLSPEGLGSAAGAARLGSKVAAVWLEVPKSARISRYSDLSTATLKDGKFEFSIQIELGLRW</sequence>
<reference evidence="2" key="1">
    <citation type="submission" date="2015-07" db="EMBL/GenBank/DDBJ databases">
        <authorList>
            <person name="Teixeira M.M."/>
            <person name="Souza R.C."/>
            <person name="Almeida L.G."/>
            <person name="Vicente V.A."/>
            <person name="de Hoog S."/>
            <person name="Bocca A.L."/>
            <person name="de Almeida S.R."/>
            <person name="Vasconcelos A.T."/>
            <person name="Felipe M.S."/>
        </authorList>
    </citation>
    <scope>NUCLEOTIDE SEQUENCE [LARGE SCALE GENOMIC DNA]</scope>
    <source>
        <strain evidence="2">KSF</strain>
    </source>
</reference>
<gene>
    <name evidence="1" type="ORF">CLCR_07805</name>
</gene>
<evidence type="ECO:0000313" key="1">
    <source>
        <dbReference type="EMBL" id="OCT50424.1"/>
    </source>
</evidence>
<keyword evidence="2" id="KW-1185">Reference proteome</keyword>
<dbReference type="VEuPathDB" id="FungiDB:CLCR_07805"/>
<comment type="caution">
    <text evidence="1">The sequence shown here is derived from an EMBL/GenBank/DDBJ whole genome shotgun (WGS) entry which is preliminary data.</text>
</comment>
<proteinExistence type="predicted"/>
<evidence type="ECO:0000313" key="2">
    <source>
        <dbReference type="Proteomes" id="UP000094526"/>
    </source>
</evidence>
<organism evidence="1 2">
    <name type="scientific">Cladophialophora carrionii</name>
    <dbReference type="NCBI Taxonomy" id="86049"/>
    <lineage>
        <taxon>Eukaryota</taxon>
        <taxon>Fungi</taxon>
        <taxon>Dikarya</taxon>
        <taxon>Ascomycota</taxon>
        <taxon>Pezizomycotina</taxon>
        <taxon>Eurotiomycetes</taxon>
        <taxon>Chaetothyriomycetidae</taxon>
        <taxon>Chaetothyriales</taxon>
        <taxon>Herpotrichiellaceae</taxon>
        <taxon>Cladophialophora</taxon>
    </lineage>
</organism>
<protein>
    <submittedName>
        <fullName evidence="1">Uncharacterized protein</fullName>
    </submittedName>
</protein>
<accession>A0A1C1CPJ0</accession>
<name>A0A1C1CPJ0_9EURO</name>
<dbReference type="EMBL" id="LGRB01000010">
    <property type="protein sequence ID" value="OCT50424.1"/>
    <property type="molecule type" value="Genomic_DNA"/>
</dbReference>
<dbReference type="Proteomes" id="UP000094526">
    <property type="component" value="Unassembled WGS sequence"/>
</dbReference>
<dbReference type="AlphaFoldDB" id="A0A1C1CPJ0"/>